<comment type="similarity">
    <text evidence="2">Belongs to the NlpA lipoprotein family.</text>
</comment>
<feature type="chain" id="PRO_5047029156" evidence="8">
    <location>
        <begin position="24"/>
        <end position="303"/>
    </location>
</feature>
<dbReference type="CDD" id="cd13597">
    <property type="entry name" value="PBP2_lipoprotein_Tp32"/>
    <property type="match status" value="1"/>
</dbReference>
<dbReference type="RefSeq" id="WP_385937122.1">
    <property type="nucleotide sequence ID" value="NZ_JBHSOZ010000002.1"/>
</dbReference>
<dbReference type="EMBL" id="JBHSOZ010000002">
    <property type="protein sequence ID" value="MFC5711202.1"/>
    <property type="molecule type" value="Genomic_DNA"/>
</dbReference>
<evidence type="ECO:0000313" key="9">
    <source>
        <dbReference type="EMBL" id="MFC5711202.1"/>
    </source>
</evidence>
<reference evidence="10" key="1">
    <citation type="journal article" date="2019" name="Int. J. Syst. Evol. Microbiol.">
        <title>The Global Catalogue of Microorganisms (GCM) 10K type strain sequencing project: providing services to taxonomists for standard genome sequencing and annotation.</title>
        <authorList>
            <consortium name="The Broad Institute Genomics Platform"/>
            <consortium name="The Broad Institute Genome Sequencing Center for Infectious Disease"/>
            <person name="Wu L."/>
            <person name="Ma J."/>
        </authorList>
    </citation>
    <scope>NUCLEOTIDE SEQUENCE [LARGE SCALE GENOMIC DNA]</scope>
    <source>
        <strain evidence="10">CECT 7184</strain>
    </source>
</reference>
<evidence type="ECO:0000256" key="7">
    <source>
        <dbReference type="SAM" id="MobiDB-lite"/>
    </source>
</evidence>
<evidence type="ECO:0000256" key="4">
    <source>
        <dbReference type="ARBA" id="ARBA00023136"/>
    </source>
</evidence>
<name>A0ABW0YKC9_9BACI</name>
<evidence type="ECO:0000313" key="10">
    <source>
        <dbReference type="Proteomes" id="UP001596142"/>
    </source>
</evidence>
<keyword evidence="6" id="KW-0449">Lipoprotein</keyword>
<proteinExistence type="inferred from homology"/>
<gene>
    <name evidence="9" type="ORF">ACFPU1_00250</name>
</gene>
<evidence type="ECO:0000256" key="1">
    <source>
        <dbReference type="ARBA" id="ARBA00004635"/>
    </source>
</evidence>
<dbReference type="PANTHER" id="PTHR30429">
    <property type="entry name" value="D-METHIONINE-BINDING LIPOPROTEIN METQ"/>
    <property type="match status" value="1"/>
</dbReference>
<dbReference type="Pfam" id="PF03180">
    <property type="entry name" value="Lipoprotein_9"/>
    <property type="match status" value="1"/>
</dbReference>
<dbReference type="PANTHER" id="PTHR30429:SF0">
    <property type="entry name" value="METHIONINE-BINDING LIPOPROTEIN METQ"/>
    <property type="match status" value="1"/>
</dbReference>
<keyword evidence="4" id="KW-0472">Membrane</keyword>
<organism evidence="9 10">
    <name type="scientific">Thalassorhabdus alkalitolerans</name>
    <dbReference type="NCBI Taxonomy" id="2282697"/>
    <lineage>
        <taxon>Bacteria</taxon>
        <taxon>Bacillati</taxon>
        <taxon>Bacillota</taxon>
        <taxon>Bacilli</taxon>
        <taxon>Bacillales</taxon>
        <taxon>Bacillaceae</taxon>
        <taxon>Thalassorhabdus</taxon>
    </lineage>
</organism>
<protein>
    <submittedName>
        <fullName evidence="9">MetQ/NlpA family ABC transporter substrate-binding protein</fullName>
    </submittedName>
</protein>
<sequence length="303" mass="33214">MKYLLHVLSVFALVLVLAACGTAEEDDTAGDGEGDGTEVDVEEAEEGVEEDDTDATEEEEQELTIGASNVPHAEILEFASDQLEEEGITLDIRTFNDYIVPNQALDQEELDANYFQHIPYLESQIEEHGYDFENAGGIHIEPIGVYSQEYDSLDDLPEGAEIIMSSSVADHGRILSMLEDEGLITLTEGAGVEATIDDIEENPRDLNFRDNVEAAMLPQAFDNNEGDAVLINSNYAIDHGLSPAEDAIAIESPDDNPYVNVIAVRSGDEDNEAIQTLVEVLRSEEVQDFILEEYDGSVIPVNE</sequence>
<evidence type="ECO:0000256" key="2">
    <source>
        <dbReference type="ARBA" id="ARBA00008973"/>
    </source>
</evidence>
<evidence type="ECO:0000256" key="3">
    <source>
        <dbReference type="ARBA" id="ARBA00022729"/>
    </source>
</evidence>
<feature type="signal peptide" evidence="8">
    <location>
        <begin position="1"/>
        <end position="23"/>
    </location>
</feature>
<dbReference type="Proteomes" id="UP001596142">
    <property type="component" value="Unassembled WGS sequence"/>
</dbReference>
<dbReference type="PIRSF" id="PIRSF002854">
    <property type="entry name" value="MetQ"/>
    <property type="match status" value="1"/>
</dbReference>
<dbReference type="PROSITE" id="PS51257">
    <property type="entry name" value="PROKAR_LIPOPROTEIN"/>
    <property type="match status" value="1"/>
</dbReference>
<accession>A0ABW0YKC9</accession>
<comment type="subcellular location">
    <subcellularLocation>
        <location evidence="1">Membrane</location>
        <topology evidence="1">Lipid-anchor</topology>
    </subcellularLocation>
</comment>
<feature type="region of interest" description="Disordered" evidence="7">
    <location>
        <begin position="24"/>
        <end position="60"/>
    </location>
</feature>
<dbReference type="SUPFAM" id="SSF53850">
    <property type="entry name" value="Periplasmic binding protein-like II"/>
    <property type="match status" value="1"/>
</dbReference>
<dbReference type="Gene3D" id="3.40.190.10">
    <property type="entry name" value="Periplasmic binding protein-like II"/>
    <property type="match status" value="2"/>
</dbReference>
<evidence type="ECO:0000256" key="6">
    <source>
        <dbReference type="ARBA" id="ARBA00023288"/>
    </source>
</evidence>
<keyword evidence="3 8" id="KW-0732">Signal</keyword>
<keyword evidence="5" id="KW-0564">Palmitate</keyword>
<keyword evidence="10" id="KW-1185">Reference proteome</keyword>
<evidence type="ECO:0000256" key="5">
    <source>
        <dbReference type="ARBA" id="ARBA00023139"/>
    </source>
</evidence>
<dbReference type="InterPro" id="IPR004872">
    <property type="entry name" value="Lipoprotein_NlpA"/>
</dbReference>
<comment type="caution">
    <text evidence="9">The sequence shown here is derived from an EMBL/GenBank/DDBJ whole genome shotgun (WGS) entry which is preliminary data.</text>
</comment>
<evidence type="ECO:0000256" key="8">
    <source>
        <dbReference type="SAM" id="SignalP"/>
    </source>
</evidence>